<dbReference type="Pfam" id="PF10613">
    <property type="entry name" value="Lig_chan-Glu_bd"/>
    <property type="match status" value="1"/>
</dbReference>
<dbReference type="AlphaFoldDB" id="A0AAW0UWL8"/>
<dbReference type="SUPFAM" id="SSF53850">
    <property type="entry name" value="Periplasmic binding protein-like II"/>
    <property type="match status" value="1"/>
</dbReference>
<evidence type="ECO:0000256" key="13">
    <source>
        <dbReference type="SAM" id="Phobius"/>
    </source>
</evidence>
<feature type="transmembrane region" description="Helical" evidence="13">
    <location>
        <begin position="122"/>
        <end position="143"/>
    </location>
</feature>
<comment type="caution">
    <text evidence="15">The sequence shown here is derived from an EMBL/GenBank/DDBJ whole genome shotgun (WGS) entry which is preliminary data.</text>
</comment>
<reference evidence="15 16" key="1">
    <citation type="submission" date="2023-03" db="EMBL/GenBank/DDBJ databases">
        <title>High-quality genome of Scylla paramamosain provides insights in environmental adaptation.</title>
        <authorList>
            <person name="Zhang L."/>
        </authorList>
    </citation>
    <scope>NUCLEOTIDE SEQUENCE [LARGE SCALE GENOMIC DNA]</scope>
    <source>
        <strain evidence="15">LZ_2023a</strain>
        <tissue evidence="15">Muscle</tissue>
    </source>
</reference>
<dbReference type="GO" id="GO:0050906">
    <property type="term" value="P:detection of stimulus involved in sensory perception"/>
    <property type="evidence" value="ECO:0007669"/>
    <property type="project" value="UniProtKB-ARBA"/>
</dbReference>
<dbReference type="EMBL" id="JARAKH010000005">
    <property type="protein sequence ID" value="KAK8404105.1"/>
    <property type="molecule type" value="Genomic_DNA"/>
</dbReference>
<sequence length="358" mass="39892">MKSSKPFLRVAVEQDGSMRIKGPMSKFMDVVAKVLNFDYELVRPKEWEWGGPDANGSWTGMLGMLQREEVEMALGPFTITPQRETISDMSMPLSSENKAIMVERPRVRTDMAGFLKAFTIEVWLLTMLSIVGISCATMLVVWAQGRIFGRSVRDTVSQTLMWVLKALTQEGRVLVTTWLLASLVFMSSYGGILTAMLTVPRVTIPIDSMYDLVAQNDMPWKVEGGSMLYQYFQEATGGARREVFLRSSGTFKDCWEARQDLADGKYAGFCDDVTMIKVMAWDFEILTLQQAGLVDIWLKEQIGTVPQCLRPPSADRQDGISALDLEAFGGPFLVLVAGFSVATSAFLLELLTACFSRS</sequence>
<dbReference type="PANTHER" id="PTHR42643">
    <property type="entry name" value="IONOTROPIC RECEPTOR 20A-RELATED"/>
    <property type="match status" value="1"/>
</dbReference>
<comment type="subcellular location">
    <subcellularLocation>
        <location evidence="1">Cell membrane</location>
        <topology evidence="1">Multi-pass membrane protein</topology>
    </subcellularLocation>
</comment>
<evidence type="ECO:0000256" key="5">
    <source>
        <dbReference type="ARBA" id="ARBA00022692"/>
    </source>
</evidence>
<evidence type="ECO:0000256" key="7">
    <source>
        <dbReference type="ARBA" id="ARBA00023065"/>
    </source>
</evidence>
<keyword evidence="4" id="KW-1003">Cell membrane</keyword>
<dbReference type="PANTHER" id="PTHR42643:SF24">
    <property type="entry name" value="IONOTROPIC RECEPTOR 60A"/>
    <property type="match status" value="1"/>
</dbReference>
<evidence type="ECO:0000256" key="10">
    <source>
        <dbReference type="ARBA" id="ARBA00023180"/>
    </source>
</evidence>
<evidence type="ECO:0000256" key="2">
    <source>
        <dbReference type="ARBA" id="ARBA00008685"/>
    </source>
</evidence>
<feature type="transmembrane region" description="Helical" evidence="13">
    <location>
        <begin position="173"/>
        <end position="199"/>
    </location>
</feature>
<keyword evidence="8 13" id="KW-0472">Membrane</keyword>
<evidence type="ECO:0000256" key="9">
    <source>
        <dbReference type="ARBA" id="ARBA00023170"/>
    </source>
</evidence>
<name>A0AAW0UWL8_SCYPA</name>
<keyword evidence="3" id="KW-0813">Transport</keyword>
<dbReference type="Gene3D" id="3.40.190.10">
    <property type="entry name" value="Periplasmic binding protein-like II"/>
    <property type="match status" value="1"/>
</dbReference>
<evidence type="ECO:0000256" key="6">
    <source>
        <dbReference type="ARBA" id="ARBA00022989"/>
    </source>
</evidence>
<dbReference type="Gene3D" id="1.10.287.70">
    <property type="match status" value="1"/>
</dbReference>
<dbReference type="GO" id="GO:0005886">
    <property type="term" value="C:plasma membrane"/>
    <property type="evidence" value="ECO:0007669"/>
    <property type="project" value="UniProtKB-SubCell"/>
</dbReference>
<keyword evidence="10" id="KW-0325">Glycoprotein</keyword>
<evidence type="ECO:0000256" key="8">
    <source>
        <dbReference type="ARBA" id="ARBA00023136"/>
    </source>
</evidence>
<dbReference type="SMART" id="SM00918">
    <property type="entry name" value="Lig_chan-Glu_bd"/>
    <property type="match status" value="1"/>
</dbReference>
<keyword evidence="9" id="KW-0675">Receptor</keyword>
<keyword evidence="5 13" id="KW-0812">Transmembrane</keyword>
<evidence type="ECO:0000256" key="12">
    <source>
        <dbReference type="ARBA" id="ARBA00023303"/>
    </source>
</evidence>
<evidence type="ECO:0000256" key="11">
    <source>
        <dbReference type="ARBA" id="ARBA00023286"/>
    </source>
</evidence>
<feature type="transmembrane region" description="Helical" evidence="13">
    <location>
        <begin position="332"/>
        <end position="355"/>
    </location>
</feature>
<dbReference type="InterPro" id="IPR052192">
    <property type="entry name" value="Insect_Ionotropic_Sensory_Rcpt"/>
</dbReference>
<evidence type="ECO:0000313" key="16">
    <source>
        <dbReference type="Proteomes" id="UP001487740"/>
    </source>
</evidence>
<dbReference type="GO" id="GO:0015276">
    <property type="term" value="F:ligand-gated monoatomic ion channel activity"/>
    <property type="evidence" value="ECO:0007669"/>
    <property type="project" value="InterPro"/>
</dbReference>
<accession>A0AAW0UWL8</accession>
<proteinExistence type="inferred from homology"/>
<evidence type="ECO:0000256" key="1">
    <source>
        <dbReference type="ARBA" id="ARBA00004651"/>
    </source>
</evidence>
<evidence type="ECO:0000313" key="15">
    <source>
        <dbReference type="EMBL" id="KAK8404105.1"/>
    </source>
</evidence>
<organism evidence="15 16">
    <name type="scientific">Scylla paramamosain</name>
    <name type="common">Mud crab</name>
    <dbReference type="NCBI Taxonomy" id="85552"/>
    <lineage>
        <taxon>Eukaryota</taxon>
        <taxon>Metazoa</taxon>
        <taxon>Ecdysozoa</taxon>
        <taxon>Arthropoda</taxon>
        <taxon>Crustacea</taxon>
        <taxon>Multicrustacea</taxon>
        <taxon>Malacostraca</taxon>
        <taxon>Eumalacostraca</taxon>
        <taxon>Eucarida</taxon>
        <taxon>Decapoda</taxon>
        <taxon>Pleocyemata</taxon>
        <taxon>Brachyura</taxon>
        <taxon>Eubrachyura</taxon>
        <taxon>Portunoidea</taxon>
        <taxon>Portunidae</taxon>
        <taxon>Portuninae</taxon>
        <taxon>Scylla</taxon>
    </lineage>
</organism>
<feature type="domain" description="Ionotropic glutamate receptor L-glutamate and glycine-binding" evidence="14">
    <location>
        <begin position="6"/>
        <end position="67"/>
    </location>
</feature>
<gene>
    <name evidence="15" type="ORF">O3P69_000278</name>
</gene>
<keyword evidence="7" id="KW-0406">Ion transport</keyword>
<comment type="similarity">
    <text evidence="2">Belongs to the glutamate-gated ion channel (TC 1.A.10.1) family.</text>
</comment>
<keyword evidence="16" id="KW-1185">Reference proteome</keyword>
<dbReference type="InterPro" id="IPR001320">
    <property type="entry name" value="Iontro_rcpt_C"/>
</dbReference>
<dbReference type="Proteomes" id="UP001487740">
    <property type="component" value="Unassembled WGS sequence"/>
</dbReference>
<dbReference type="InterPro" id="IPR019594">
    <property type="entry name" value="Glu/Gly-bd"/>
</dbReference>
<keyword evidence="12" id="KW-0407">Ion channel</keyword>
<keyword evidence="11" id="KW-1071">Ligand-gated ion channel</keyword>
<evidence type="ECO:0000259" key="14">
    <source>
        <dbReference type="SMART" id="SM00918"/>
    </source>
</evidence>
<evidence type="ECO:0000256" key="3">
    <source>
        <dbReference type="ARBA" id="ARBA00022448"/>
    </source>
</evidence>
<protein>
    <recommendedName>
        <fullName evidence="14">Ionotropic glutamate receptor L-glutamate and glycine-binding domain-containing protein</fullName>
    </recommendedName>
</protein>
<keyword evidence="6 13" id="KW-1133">Transmembrane helix</keyword>
<dbReference type="Pfam" id="PF00060">
    <property type="entry name" value="Lig_chan"/>
    <property type="match status" value="1"/>
</dbReference>
<evidence type="ECO:0000256" key="4">
    <source>
        <dbReference type="ARBA" id="ARBA00022475"/>
    </source>
</evidence>